<protein>
    <recommendedName>
        <fullName evidence="1">Neprosin PEP catalytic domain-containing protein</fullName>
    </recommendedName>
</protein>
<evidence type="ECO:0000313" key="2">
    <source>
        <dbReference type="EMBL" id="KAF9603542.1"/>
    </source>
</evidence>
<gene>
    <name evidence="2" type="ORF">IFM89_037023</name>
</gene>
<dbReference type="Gene3D" id="3.90.1320.10">
    <property type="entry name" value="Outer-capsid protein sigma 3, large lobe"/>
    <property type="match status" value="1"/>
</dbReference>
<dbReference type="PANTHER" id="PTHR31589">
    <property type="entry name" value="PROTEIN, PUTATIVE (DUF239)-RELATED-RELATED"/>
    <property type="match status" value="1"/>
</dbReference>
<dbReference type="AlphaFoldDB" id="A0A835HSC4"/>
<dbReference type="EMBL" id="JADFTS010000006">
    <property type="protein sequence ID" value="KAF9603542.1"/>
    <property type="molecule type" value="Genomic_DNA"/>
</dbReference>
<name>A0A835HSC4_9MAGN</name>
<proteinExistence type="predicted"/>
<dbReference type="OrthoDB" id="1858978at2759"/>
<organism evidence="2 3">
    <name type="scientific">Coptis chinensis</name>
    <dbReference type="NCBI Taxonomy" id="261450"/>
    <lineage>
        <taxon>Eukaryota</taxon>
        <taxon>Viridiplantae</taxon>
        <taxon>Streptophyta</taxon>
        <taxon>Embryophyta</taxon>
        <taxon>Tracheophyta</taxon>
        <taxon>Spermatophyta</taxon>
        <taxon>Magnoliopsida</taxon>
        <taxon>Ranunculales</taxon>
        <taxon>Ranunculaceae</taxon>
        <taxon>Coptidoideae</taxon>
        <taxon>Coptis</taxon>
    </lineage>
</organism>
<evidence type="ECO:0000313" key="3">
    <source>
        <dbReference type="Proteomes" id="UP000631114"/>
    </source>
</evidence>
<evidence type="ECO:0000259" key="1">
    <source>
        <dbReference type="PROSITE" id="PS52045"/>
    </source>
</evidence>
<dbReference type="Proteomes" id="UP000631114">
    <property type="component" value="Unassembled WGS sequence"/>
</dbReference>
<feature type="domain" description="Neprosin PEP catalytic" evidence="1">
    <location>
        <begin position="74"/>
        <end position="325"/>
    </location>
</feature>
<dbReference type="PANTHER" id="PTHR31589:SF233">
    <property type="entry name" value="PROTEIN, PUTATIVE (DUF239)-RELATED"/>
    <property type="match status" value="1"/>
</dbReference>
<dbReference type="InterPro" id="IPR053168">
    <property type="entry name" value="Glutamic_endopeptidase"/>
</dbReference>
<sequence length="326" mass="36526">MNHPLSKNHKIQLKPTSFPEGIRKEISSKFMSNYSQIGIKSLGCPPGTVPILRVQKDVLRRSNVIPNRPGTDVPYSPGHHIIVAQTKINENMKYHGTRTYMAVYTPKVTADQFSEGAIWITNQLNSIRVGWTVNPTLYGDNRTHLFGYWTVDADGFNQTGCFDIRCAGFVQISAETTLGLILEPTSHGRVQYEGLFHVFQDSKTGDWWLSILPHDLLIGYWPKYLFTSLASHANEIAWGGEVFSPLNEPSPPMGSGQFVIRDMQLTCYARAIQIIDEYYNYKDLRNTAINIEGYNSKCYGASYVGFRRYIGYIVLFGGAGGGDCSG</sequence>
<keyword evidence="3" id="KW-1185">Reference proteome</keyword>
<reference evidence="2 3" key="1">
    <citation type="submission" date="2020-10" db="EMBL/GenBank/DDBJ databases">
        <title>The Coptis chinensis genome and diversification of protoberbering-type alkaloids.</title>
        <authorList>
            <person name="Wang B."/>
            <person name="Shu S."/>
            <person name="Song C."/>
            <person name="Liu Y."/>
        </authorList>
    </citation>
    <scope>NUCLEOTIDE SEQUENCE [LARGE SCALE GENOMIC DNA]</scope>
    <source>
        <strain evidence="2">HL-2020</strain>
        <tissue evidence="2">Leaf</tissue>
    </source>
</reference>
<dbReference type="InterPro" id="IPR004314">
    <property type="entry name" value="Neprosin"/>
</dbReference>
<comment type="caution">
    <text evidence="2">The sequence shown here is derived from an EMBL/GenBank/DDBJ whole genome shotgun (WGS) entry which is preliminary data.</text>
</comment>
<dbReference type="PROSITE" id="PS52045">
    <property type="entry name" value="NEPROSIN_PEP_CD"/>
    <property type="match status" value="1"/>
</dbReference>
<accession>A0A835HSC4</accession>
<dbReference type="Pfam" id="PF03080">
    <property type="entry name" value="Neprosin"/>
    <property type="match status" value="1"/>
</dbReference>